<dbReference type="AlphaFoldDB" id="A0A1J1I0T6"/>
<dbReference type="Gene3D" id="2.30.29.30">
    <property type="entry name" value="Pleckstrin-homology domain (PH domain)/Phosphotyrosine-binding domain (PTB)"/>
    <property type="match status" value="1"/>
</dbReference>
<dbReference type="InterPro" id="IPR051133">
    <property type="entry name" value="Adapter_Engulfment-Domain"/>
</dbReference>
<feature type="region of interest" description="Disordered" evidence="1">
    <location>
        <begin position="1"/>
        <end position="26"/>
    </location>
</feature>
<dbReference type="EMBL" id="CVRI01000038">
    <property type="protein sequence ID" value="CRK93811.1"/>
    <property type="molecule type" value="Genomic_DNA"/>
</dbReference>
<dbReference type="PANTHER" id="PTHR11232">
    <property type="entry name" value="PHOSPHOTYROSINE INTERACTION DOMAIN-CONTAINING FAMILY MEMBER"/>
    <property type="match status" value="1"/>
</dbReference>
<dbReference type="Proteomes" id="UP000183832">
    <property type="component" value="Unassembled WGS sequence"/>
</dbReference>
<dbReference type="OrthoDB" id="9994289at2759"/>
<evidence type="ECO:0000313" key="3">
    <source>
        <dbReference type="Proteomes" id="UP000183832"/>
    </source>
</evidence>
<dbReference type="CDD" id="cd13160">
    <property type="entry name" value="PTB_LDLRAP_insect-like"/>
    <property type="match status" value="1"/>
</dbReference>
<evidence type="ECO:0000313" key="2">
    <source>
        <dbReference type="EMBL" id="CRK93811.1"/>
    </source>
</evidence>
<name>A0A1J1I0T6_9DIPT</name>
<reference evidence="2 3" key="1">
    <citation type="submission" date="2015-04" db="EMBL/GenBank/DDBJ databases">
        <authorList>
            <person name="Syromyatnikov M.Y."/>
            <person name="Popov V.N."/>
        </authorList>
    </citation>
    <scope>NUCLEOTIDE SEQUENCE [LARGE SCALE GENOMIC DNA]</scope>
</reference>
<feature type="compositionally biased region" description="Basic and acidic residues" evidence="1">
    <location>
        <begin position="65"/>
        <end position="74"/>
    </location>
</feature>
<organism evidence="2 3">
    <name type="scientific">Clunio marinus</name>
    <dbReference type="NCBI Taxonomy" id="568069"/>
    <lineage>
        <taxon>Eukaryota</taxon>
        <taxon>Metazoa</taxon>
        <taxon>Ecdysozoa</taxon>
        <taxon>Arthropoda</taxon>
        <taxon>Hexapoda</taxon>
        <taxon>Insecta</taxon>
        <taxon>Pterygota</taxon>
        <taxon>Neoptera</taxon>
        <taxon>Endopterygota</taxon>
        <taxon>Diptera</taxon>
        <taxon>Nematocera</taxon>
        <taxon>Chironomoidea</taxon>
        <taxon>Chironomidae</taxon>
        <taxon>Clunio</taxon>
    </lineage>
</organism>
<dbReference type="InterPro" id="IPR011993">
    <property type="entry name" value="PH-like_dom_sf"/>
</dbReference>
<evidence type="ECO:0000256" key="1">
    <source>
        <dbReference type="SAM" id="MobiDB-lite"/>
    </source>
</evidence>
<feature type="region of interest" description="Disordered" evidence="1">
    <location>
        <begin position="65"/>
        <end position="89"/>
    </location>
</feature>
<dbReference type="STRING" id="568069.A0A1J1I0T6"/>
<keyword evidence="3" id="KW-1185">Reference proteome</keyword>
<protein>
    <submittedName>
        <fullName evidence="2">CLUMA_CG007338, isoform A</fullName>
    </submittedName>
</protein>
<dbReference type="SUPFAM" id="SSF50729">
    <property type="entry name" value="PH domain-like"/>
    <property type="match status" value="1"/>
</dbReference>
<sequence>MPRKAIIKRKSDNPGESSLQTEVKSKKRCFSNLTNLNSDENINNPPTIKQVTTNTEALLNPEETKSNLHQDVEIKPLSSPSQTPNSACQMRRRREDSTVLLKKAIATSFRNKILENSILMMKKIRKVLELNFKNTKNRLQIVSTPQCLYNIKQCHQNRSLNTKLTESSVENQFFAKNFFSEDRHYQFILYVRNNMCNKREFPGVNVIRCVLEMIFKITNNETQNSVITTQQTIRELHNVFNSILQTFPTCNFRSSYLELLKTPFQINGVLMTSTERGILHSMLNLLSDLMEMTEDGKNSQKQIKTENINNFYCWEAQGEQNSSFNNFPRNEKIDRIFIVLDLLVSLLENDLAMFTVKFVKNSRKRIDCIETRPLVCSALWETYERVLSITQIIKNIIQMMINMTALNYPKNKIEIISRLFNLVCQTSNLYEYPEGNSAYPIFDTLTNVLSHVVFNAIENSIFFNLNLFNEVTDNIKSPLVRMILTKHMLSKVTKCDEQFSLASSSHYLNSQIFMTFESASLVENKNLQKYPLYHVEEVEKTWTITKDNFLKLLRLFAESFVNFYCIREVIDEMKSDNNVESPQNSNEKHSIIQTNSTLNEINLQEKVQLRKIDLRLRKQIHMNLSRDTCMFYYNEIKNFMMLSKVKYLGSLHSKGLWGIKHTRRPVDHLVTVAKNLPPNKSLPFCNLIVKTDGVHIETLPSSSASSSYSVSSTRWPIDTISYGVQDLVYTRVFAMIVVKDEQVKQEHPFEVHAFVCDSRAMARRLTYALAASFQEYSRRVKEAEESNYNNNNNTFDSPLKRKFAIDLRSPEELLQEHETEA</sequence>
<gene>
    <name evidence="2" type="ORF">CLUMA_CG007338</name>
</gene>
<feature type="compositionally biased region" description="Polar residues" evidence="1">
    <location>
        <begin position="78"/>
        <end position="88"/>
    </location>
</feature>
<dbReference type="PANTHER" id="PTHR11232:SF57">
    <property type="entry name" value="RE46159P"/>
    <property type="match status" value="1"/>
</dbReference>
<accession>A0A1J1I0T6</accession>
<proteinExistence type="predicted"/>